<feature type="transmembrane region" description="Helical" evidence="8">
    <location>
        <begin position="278"/>
        <end position="311"/>
    </location>
</feature>
<dbReference type="InterPro" id="IPR000515">
    <property type="entry name" value="MetI-like"/>
</dbReference>
<protein>
    <submittedName>
        <fullName evidence="10">ABC transporter permease</fullName>
    </submittedName>
</protein>
<dbReference type="PANTHER" id="PTHR43357:SF3">
    <property type="entry name" value="FE(3+)-TRANSPORT SYSTEM PERMEASE PROTEIN FBPB 2"/>
    <property type="match status" value="1"/>
</dbReference>
<evidence type="ECO:0000256" key="3">
    <source>
        <dbReference type="ARBA" id="ARBA00022475"/>
    </source>
</evidence>
<feature type="domain" description="ABC transmembrane type-1" evidence="9">
    <location>
        <begin position="45"/>
        <end position="253"/>
    </location>
</feature>
<evidence type="ECO:0000256" key="2">
    <source>
        <dbReference type="ARBA" id="ARBA00022448"/>
    </source>
</evidence>
<evidence type="ECO:0000256" key="8">
    <source>
        <dbReference type="RuleBase" id="RU363032"/>
    </source>
</evidence>
<feature type="transmembrane region" description="Helical" evidence="8">
    <location>
        <begin position="81"/>
        <end position="101"/>
    </location>
</feature>
<dbReference type="Pfam" id="PF00528">
    <property type="entry name" value="BPD_transp_1"/>
    <property type="match status" value="2"/>
</dbReference>
<comment type="similarity">
    <text evidence="8">Belongs to the binding-protein-dependent transport system permease family.</text>
</comment>
<keyword evidence="7 8" id="KW-0472">Membrane</keyword>
<accession>A0A8J2YVQ0</accession>
<dbReference type="AlphaFoldDB" id="A0A8J2YVQ0"/>
<dbReference type="PANTHER" id="PTHR43357">
    <property type="entry name" value="INNER MEMBRANE ABC TRANSPORTER PERMEASE PROTEIN YDCV"/>
    <property type="match status" value="1"/>
</dbReference>
<feature type="transmembrane region" description="Helical" evidence="8">
    <location>
        <begin position="455"/>
        <end position="479"/>
    </location>
</feature>
<evidence type="ECO:0000256" key="7">
    <source>
        <dbReference type="ARBA" id="ARBA00023136"/>
    </source>
</evidence>
<feature type="transmembrane region" description="Helical" evidence="8">
    <location>
        <begin position="373"/>
        <end position="398"/>
    </location>
</feature>
<gene>
    <name evidence="10" type="ORF">GCM10011611_29620</name>
</gene>
<organism evidence="10 11">
    <name type="scientific">Aliidongia dinghuensis</name>
    <dbReference type="NCBI Taxonomy" id="1867774"/>
    <lineage>
        <taxon>Bacteria</taxon>
        <taxon>Pseudomonadati</taxon>
        <taxon>Pseudomonadota</taxon>
        <taxon>Alphaproteobacteria</taxon>
        <taxon>Rhodospirillales</taxon>
        <taxon>Dongiaceae</taxon>
        <taxon>Aliidongia</taxon>
    </lineage>
</organism>
<dbReference type="PRINTS" id="PR00173">
    <property type="entry name" value="EDTRNSPORT"/>
</dbReference>
<feature type="transmembrane region" description="Helical" evidence="8">
    <location>
        <begin position="177"/>
        <end position="198"/>
    </location>
</feature>
<dbReference type="SUPFAM" id="SSF161098">
    <property type="entry name" value="MetI-like"/>
    <property type="match status" value="2"/>
</dbReference>
<evidence type="ECO:0000256" key="6">
    <source>
        <dbReference type="ARBA" id="ARBA00022989"/>
    </source>
</evidence>
<feature type="transmembrane region" description="Helical" evidence="8">
    <location>
        <begin position="342"/>
        <end position="364"/>
    </location>
</feature>
<reference evidence="10" key="1">
    <citation type="journal article" date="2014" name="Int. J. Syst. Evol. Microbiol.">
        <title>Complete genome sequence of Corynebacterium casei LMG S-19264T (=DSM 44701T), isolated from a smear-ripened cheese.</title>
        <authorList>
            <consortium name="US DOE Joint Genome Institute (JGI-PGF)"/>
            <person name="Walter F."/>
            <person name="Albersmeier A."/>
            <person name="Kalinowski J."/>
            <person name="Ruckert C."/>
        </authorList>
    </citation>
    <scope>NUCLEOTIDE SEQUENCE</scope>
    <source>
        <strain evidence="10">CGMCC 1.15725</strain>
    </source>
</reference>
<dbReference type="Gene3D" id="1.10.3720.10">
    <property type="entry name" value="MetI-like"/>
    <property type="match status" value="2"/>
</dbReference>
<dbReference type="Proteomes" id="UP000646365">
    <property type="component" value="Unassembled WGS sequence"/>
</dbReference>
<comment type="caution">
    <text evidence="10">The sequence shown here is derived from an EMBL/GenBank/DDBJ whole genome shotgun (WGS) entry which is preliminary data.</text>
</comment>
<feature type="transmembrane region" description="Helical" evidence="8">
    <location>
        <begin position="404"/>
        <end position="425"/>
    </location>
</feature>
<evidence type="ECO:0000259" key="9">
    <source>
        <dbReference type="PROSITE" id="PS50928"/>
    </source>
</evidence>
<dbReference type="PROSITE" id="PS50928">
    <property type="entry name" value="ABC_TM1"/>
    <property type="match status" value="2"/>
</dbReference>
<feature type="domain" description="ABC transmembrane type-1" evidence="9">
    <location>
        <begin position="338"/>
        <end position="530"/>
    </location>
</feature>
<evidence type="ECO:0000256" key="4">
    <source>
        <dbReference type="ARBA" id="ARBA00022519"/>
    </source>
</evidence>
<keyword evidence="6 8" id="KW-1133">Transmembrane helix</keyword>
<sequence>MAALLCLIAIFPVLRLLVEGAMPQGKLGLGALDRVLSDPATWTAFGHTLWVSLAAMAISGLIGGAMALVVALGDLPARRTLVFGFTMLLIVPSQITTIAWIELLGPSSVLLKLFGLAPAPGARHPLYSATGITLLLGLEHAPLVFLSLRPALRVLPGDLIEAARAAGARPMRVVRTVVLPLVAPSLIAGMALAFVSTIGNFGTPALLGIPARFPMLTTLIYQRLSGFGPRVLSEVAALSLLLGVLAAGGVLVEAWLAGRRDVRVEGTASSIHLPLGRWRPVAVAAAWGFLALTLLMPLLALLATALVAAYGQPLGPATATLENFRFVLFDDPAAGRAIIDSLGLAAAAAAILFLVAVPVAYFAVWRGRRLMRLLVLAAELSYALPGVVLAIAAILIFIRPVLGLTLYNTLGIILIAYLARFFTLAQRPVAAAFRQLDFRLEEAAQMSGAGFVRRVMTVALPLVAPAAAAGGLLVFLTAFNELTVSALLWSAGHETLGVVVFSLEQAGENTVAAALASLTVVATVGLMALASFLTRHLATPVLPWQA</sequence>
<keyword evidence="11" id="KW-1185">Reference proteome</keyword>
<proteinExistence type="inferred from homology"/>
<name>A0A8J2YVQ0_9PROT</name>
<reference evidence="10" key="2">
    <citation type="submission" date="2020-09" db="EMBL/GenBank/DDBJ databases">
        <authorList>
            <person name="Sun Q."/>
            <person name="Zhou Y."/>
        </authorList>
    </citation>
    <scope>NUCLEOTIDE SEQUENCE</scope>
    <source>
        <strain evidence="10">CGMCC 1.15725</strain>
    </source>
</reference>
<keyword evidence="3" id="KW-1003">Cell membrane</keyword>
<evidence type="ECO:0000256" key="5">
    <source>
        <dbReference type="ARBA" id="ARBA00022692"/>
    </source>
</evidence>
<keyword evidence="4" id="KW-0997">Cell inner membrane</keyword>
<evidence type="ECO:0000256" key="1">
    <source>
        <dbReference type="ARBA" id="ARBA00004429"/>
    </source>
</evidence>
<dbReference type="GO" id="GO:0055085">
    <property type="term" value="P:transmembrane transport"/>
    <property type="evidence" value="ECO:0007669"/>
    <property type="project" value="InterPro"/>
</dbReference>
<feature type="transmembrane region" description="Helical" evidence="8">
    <location>
        <begin position="126"/>
        <end position="146"/>
    </location>
</feature>
<feature type="transmembrane region" description="Helical" evidence="8">
    <location>
        <begin position="235"/>
        <end position="257"/>
    </location>
</feature>
<feature type="transmembrane region" description="Helical" evidence="8">
    <location>
        <begin position="44"/>
        <end position="69"/>
    </location>
</feature>
<keyword evidence="2 8" id="KW-0813">Transport</keyword>
<evidence type="ECO:0000313" key="11">
    <source>
        <dbReference type="Proteomes" id="UP000646365"/>
    </source>
</evidence>
<evidence type="ECO:0000313" key="10">
    <source>
        <dbReference type="EMBL" id="GGF21628.1"/>
    </source>
</evidence>
<dbReference type="CDD" id="cd06261">
    <property type="entry name" value="TM_PBP2"/>
    <property type="match status" value="2"/>
</dbReference>
<dbReference type="InterPro" id="IPR035906">
    <property type="entry name" value="MetI-like_sf"/>
</dbReference>
<feature type="transmembrane region" description="Helical" evidence="8">
    <location>
        <begin position="511"/>
        <end position="533"/>
    </location>
</feature>
<dbReference type="EMBL" id="BMJQ01000007">
    <property type="protein sequence ID" value="GGF21628.1"/>
    <property type="molecule type" value="Genomic_DNA"/>
</dbReference>
<keyword evidence="5 8" id="KW-0812">Transmembrane</keyword>
<comment type="subcellular location">
    <subcellularLocation>
        <location evidence="1">Cell inner membrane</location>
        <topology evidence="1">Multi-pass membrane protein</topology>
    </subcellularLocation>
    <subcellularLocation>
        <location evidence="8">Cell membrane</location>
        <topology evidence="8">Multi-pass membrane protein</topology>
    </subcellularLocation>
</comment>
<dbReference type="GO" id="GO:0005886">
    <property type="term" value="C:plasma membrane"/>
    <property type="evidence" value="ECO:0007669"/>
    <property type="project" value="UniProtKB-SubCell"/>
</dbReference>